<comment type="caution">
    <text evidence="2">The sequence shown here is derived from an EMBL/GenBank/DDBJ whole genome shotgun (WGS) entry which is preliminary data.</text>
</comment>
<evidence type="ECO:0000313" key="2">
    <source>
        <dbReference type="EMBL" id="CAE8711645.1"/>
    </source>
</evidence>
<organism evidence="2 3">
    <name type="scientific">Polarella glacialis</name>
    <name type="common">Dinoflagellate</name>
    <dbReference type="NCBI Taxonomy" id="89957"/>
    <lineage>
        <taxon>Eukaryota</taxon>
        <taxon>Sar</taxon>
        <taxon>Alveolata</taxon>
        <taxon>Dinophyceae</taxon>
        <taxon>Suessiales</taxon>
        <taxon>Suessiaceae</taxon>
        <taxon>Polarella</taxon>
    </lineage>
</organism>
<evidence type="ECO:0000313" key="3">
    <source>
        <dbReference type="Proteomes" id="UP000626109"/>
    </source>
</evidence>
<accession>A0A813KS31</accession>
<reference evidence="2" key="1">
    <citation type="submission" date="2021-02" db="EMBL/GenBank/DDBJ databases">
        <authorList>
            <person name="Dougan E. K."/>
            <person name="Rhodes N."/>
            <person name="Thang M."/>
            <person name="Chan C."/>
        </authorList>
    </citation>
    <scope>NUCLEOTIDE SEQUENCE</scope>
</reference>
<protein>
    <submittedName>
        <fullName evidence="2">Uncharacterized protein</fullName>
    </submittedName>
</protein>
<feature type="non-terminal residue" evidence="2">
    <location>
        <position position="72"/>
    </location>
</feature>
<gene>
    <name evidence="2" type="ORF">PGLA2088_LOCUS36596</name>
</gene>
<feature type="non-terminal residue" evidence="2">
    <location>
        <position position="1"/>
    </location>
</feature>
<name>A0A813KS31_POLGL</name>
<dbReference type="Proteomes" id="UP000626109">
    <property type="component" value="Unassembled WGS sequence"/>
</dbReference>
<dbReference type="AlphaFoldDB" id="A0A813KS31"/>
<feature type="region of interest" description="Disordered" evidence="1">
    <location>
        <begin position="50"/>
        <end position="72"/>
    </location>
</feature>
<sequence>CDSIEDATEQVREQQEERLRFRALSRTALDGQSKALAARTAAVLWLRLPGRSSSSSSRPALQARFHFDEASE</sequence>
<dbReference type="EMBL" id="CAJNNW010032186">
    <property type="protein sequence ID" value="CAE8711645.1"/>
    <property type="molecule type" value="Genomic_DNA"/>
</dbReference>
<evidence type="ECO:0000256" key="1">
    <source>
        <dbReference type="SAM" id="MobiDB-lite"/>
    </source>
</evidence>
<proteinExistence type="predicted"/>